<dbReference type="CDD" id="cd19071">
    <property type="entry name" value="AKR_AKR1-5-like"/>
    <property type="match status" value="1"/>
</dbReference>
<evidence type="ECO:0000313" key="10">
    <source>
        <dbReference type="Proteomes" id="UP000283895"/>
    </source>
</evidence>
<dbReference type="FunFam" id="3.20.20.100:FF:000002">
    <property type="entry name" value="2,5-diketo-D-gluconic acid reductase A"/>
    <property type="match status" value="1"/>
</dbReference>
<feature type="chain" id="PRO_5019468746" description="NADP-dependent oxidoreductase domain-containing protein" evidence="7">
    <location>
        <begin position="19"/>
        <end position="321"/>
    </location>
</feature>
<dbReference type="SUPFAM" id="SSF51430">
    <property type="entry name" value="NAD(P)-linked oxidoreductase"/>
    <property type="match status" value="1"/>
</dbReference>
<reference evidence="9 10" key="1">
    <citation type="submission" date="2015-09" db="EMBL/GenBank/DDBJ databases">
        <title>Host preference determinants of Valsa canker pathogens revealed by comparative genomics.</title>
        <authorList>
            <person name="Yin Z."/>
            <person name="Huang L."/>
        </authorList>
    </citation>
    <scope>NUCLEOTIDE SEQUENCE [LARGE SCALE GENOMIC DNA]</scope>
    <source>
        <strain evidence="9 10">03-1</strain>
    </source>
</reference>
<feature type="domain" description="NADP-dependent oxidoreductase" evidence="8">
    <location>
        <begin position="25"/>
        <end position="287"/>
    </location>
</feature>
<dbReference type="Proteomes" id="UP000283895">
    <property type="component" value="Unassembled WGS sequence"/>
</dbReference>
<dbReference type="InterPro" id="IPR036812">
    <property type="entry name" value="NAD(P)_OxRdtase_dom_sf"/>
</dbReference>
<dbReference type="Pfam" id="PF00248">
    <property type="entry name" value="Aldo_ket_red"/>
    <property type="match status" value="1"/>
</dbReference>
<dbReference type="STRING" id="356882.A0A423VXG5"/>
<dbReference type="PANTHER" id="PTHR43827:SF3">
    <property type="entry name" value="NADP-DEPENDENT OXIDOREDUCTASE DOMAIN-CONTAINING PROTEIN"/>
    <property type="match status" value="1"/>
</dbReference>
<evidence type="ECO:0000259" key="8">
    <source>
        <dbReference type="Pfam" id="PF00248"/>
    </source>
</evidence>
<feature type="active site" description="Proton donor" evidence="4">
    <location>
        <position position="58"/>
    </location>
</feature>
<evidence type="ECO:0000256" key="4">
    <source>
        <dbReference type="PIRSR" id="PIRSR000097-1"/>
    </source>
</evidence>
<protein>
    <recommendedName>
        <fullName evidence="8">NADP-dependent oxidoreductase domain-containing protein</fullName>
    </recommendedName>
</protein>
<evidence type="ECO:0000256" key="2">
    <source>
        <dbReference type="ARBA" id="ARBA00022857"/>
    </source>
</evidence>
<evidence type="ECO:0000256" key="5">
    <source>
        <dbReference type="PIRSR" id="PIRSR000097-2"/>
    </source>
</evidence>
<dbReference type="InterPro" id="IPR020471">
    <property type="entry name" value="AKR"/>
</dbReference>
<proteinExistence type="inferred from homology"/>
<dbReference type="PIRSF" id="PIRSF000097">
    <property type="entry name" value="AKR"/>
    <property type="match status" value="1"/>
</dbReference>
<gene>
    <name evidence="9" type="ORF">VMCG_07563</name>
</gene>
<dbReference type="EMBL" id="LKEA01000035">
    <property type="protein sequence ID" value="ROV95717.1"/>
    <property type="molecule type" value="Genomic_DNA"/>
</dbReference>
<feature type="site" description="Lowers pKa of active site Tyr" evidence="6">
    <location>
        <position position="83"/>
    </location>
</feature>
<comment type="similarity">
    <text evidence="1">Belongs to the aldo/keto reductase family.</text>
</comment>
<evidence type="ECO:0000256" key="7">
    <source>
        <dbReference type="SAM" id="SignalP"/>
    </source>
</evidence>
<dbReference type="PRINTS" id="PR00069">
    <property type="entry name" value="ALDKETRDTASE"/>
</dbReference>
<dbReference type="AlphaFoldDB" id="A0A423VXG5"/>
<dbReference type="Gene3D" id="3.20.20.100">
    <property type="entry name" value="NADP-dependent oxidoreductase domain"/>
    <property type="match status" value="1"/>
</dbReference>
<sequence length="321" mass="36223">MVTKTTLSTALFAATAAALKDIPALGLGTWLSDKDKVPHAVEFGLKNGYDHIDAAWIYRNENETGKGIAAADVSREDIWVTSKLWNTAHRATEAGEQIRESMAKLGVDYLDLYLMHWPVAFVPGTTTLDEETSIVDTWRTMEDLVRANLTRHIGISNFAQKEVETILDICEICPYAHEYETHPYLQQQDFLDYHEEKGIKVIAYSPLGNTNPTYDKKHGNLEPLLKDPFWTDLAAKKSATPAQVVLAWGIQRGTIVIPKSTTDNHLLQNLVALDIKFTDEELEDIVKQDKKARFNNPSKNWGVKLFSDLDDHIDDLKEDEL</sequence>
<evidence type="ECO:0000256" key="3">
    <source>
        <dbReference type="ARBA" id="ARBA00023002"/>
    </source>
</evidence>
<dbReference type="PANTHER" id="PTHR43827">
    <property type="entry name" value="2,5-DIKETO-D-GLUCONIC ACID REDUCTASE"/>
    <property type="match status" value="1"/>
</dbReference>
<dbReference type="InterPro" id="IPR023210">
    <property type="entry name" value="NADP_OxRdtase_dom"/>
</dbReference>
<dbReference type="GO" id="GO:0016616">
    <property type="term" value="F:oxidoreductase activity, acting on the CH-OH group of donors, NAD or NADP as acceptor"/>
    <property type="evidence" value="ECO:0007669"/>
    <property type="project" value="UniProtKB-ARBA"/>
</dbReference>
<keyword evidence="7" id="KW-0732">Signal</keyword>
<dbReference type="PROSITE" id="PS00062">
    <property type="entry name" value="ALDOKETO_REDUCTASE_2"/>
    <property type="match status" value="1"/>
</dbReference>
<evidence type="ECO:0000313" key="9">
    <source>
        <dbReference type="EMBL" id="ROV95717.1"/>
    </source>
</evidence>
<accession>A0A423VXG5</accession>
<comment type="caution">
    <text evidence="9">The sequence shown here is derived from an EMBL/GenBank/DDBJ whole genome shotgun (WGS) entry which is preliminary data.</text>
</comment>
<name>A0A423VXG5_9PEZI</name>
<evidence type="ECO:0000256" key="6">
    <source>
        <dbReference type="PIRSR" id="PIRSR000097-3"/>
    </source>
</evidence>
<evidence type="ECO:0000256" key="1">
    <source>
        <dbReference type="ARBA" id="ARBA00007905"/>
    </source>
</evidence>
<dbReference type="OrthoDB" id="416253at2759"/>
<dbReference type="InterPro" id="IPR018170">
    <property type="entry name" value="Aldo/ket_reductase_CS"/>
</dbReference>
<keyword evidence="3" id="KW-0560">Oxidoreductase</keyword>
<organism evidence="9 10">
    <name type="scientific">Cytospora schulzeri</name>
    <dbReference type="NCBI Taxonomy" id="448051"/>
    <lineage>
        <taxon>Eukaryota</taxon>
        <taxon>Fungi</taxon>
        <taxon>Dikarya</taxon>
        <taxon>Ascomycota</taxon>
        <taxon>Pezizomycotina</taxon>
        <taxon>Sordariomycetes</taxon>
        <taxon>Sordariomycetidae</taxon>
        <taxon>Diaporthales</taxon>
        <taxon>Cytosporaceae</taxon>
        <taxon>Cytospora</taxon>
    </lineage>
</organism>
<keyword evidence="10" id="KW-1185">Reference proteome</keyword>
<keyword evidence="2" id="KW-0521">NADP</keyword>
<feature type="signal peptide" evidence="7">
    <location>
        <begin position="1"/>
        <end position="18"/>
    </location>
</feature>
<feature type="binding site" evidence="5">
    <location>
        <position position="116"/>
    </location>
    <ligand>
        <name>substrate</name>
    </ligand>
</feature>